<evidence type="ECO:0000313" key="1">
    <source>
        <dbReference type="EMBL" id="UWX72992.1"/>
    </source>
</evidence>
<dbReference type="EMBL" id="CP104215">
    <property type="protein sequence ID" value="UWX72992.1"/>
    <property type="molecule type" value="Genomic_DNA"/>
</dbReference>
<organism evidence="1 2">
    <name type="scientific">Burkholderia gladioli</name>
    <name type="common">Pseudomonas marginata</name>
    <name type="synonym">Phytomonas marginata</name>
    <dbReference type="NCBI Taxonomy" id="28095"/>
    <lineage>
        <taxon>Bacteria</taxon>
        <taxon>Pseudomonadati</taxon>
        <taxon>Pseudomonadota</taxon>
        <taxon>Betaproteobacteria</taxon>
        <taxon>Burkholderiales</taxon>
        <taxon>Burkholderiaceae</taxon>
        <taxon>Burkholderia</taxon>
    </lineage>
</organism>
<protein>
    <submittedName>
        <fullName evidence="1">Uncharacterized protein</fullName>
    </submittedName>
</protein>
<dbReference type="AlphaFoldDB" id="A0AB38TWU4"/>
<reference evidence="1" key="1">
    <citation type="submission" date="2022-09" db="EMBL/GenBank/DDBJ databases">
        <title>Genomic of Burkholderia gladioli.</title>
        <authorList>
            <person name="Wu H."/>
        </authorList>
    </citation>
    <scope>NUCLEOTIDE SEQUENCE</scope>
    <source>
        <strain evidence="1">ZN-S4</strain>
    </source>
</reference>
<accession>A0AB38TWU4</accession>
<evidence type="ECO:0000313" key="2">
    <source>
        <dbReference type="Proteomes" id="UP001059745"/>
    </source>
</evidence>
<name>A0AB38TWU4_BURGA</name>
<dbReference type="Proteomes" id="UP001059745">
    <property type="component" value="Chromosome 2"/>
</dbReference>
<gene>
    <name evidence="1" type="ORF">NYZ96_31800</name>
</gene>
<dbReference type="RefSeq" id="WP_172878311.1">
    <property type="nucleotide sequence ID" value="NZ_CP104215.1"/>
</dbReference>
<sequence length="191" mass="20659">METLGQKSPRRSCYHFYVGEFFPRERTVAVRTMHVPAPRRTRNQISNERDPDARETAFFVAHNKLSTASQWGIEIPESTSGRLLLPEKNMRHVPCANHVAAVLAAVSLLSAPLAMASVNASLSPAHAAAALVPAGATPLQGAVAFTAPPSPAVSEPARFQTALVNSCSDSWWWRSGIEELACGLSGQGWWN</sequence>
<proteinExistence type="predicted"/>